<evidence type="ECO:0000313" key="3">
    <source>
        <dbReference type="Proteomes" id="UP000601768"/>
    </source>
</evidence>
<keyword evidence="3" id="KW-1185">Reference proteome</keyword>
<feature type="transmembrane region" description="Helical" evidence="1">
    <location>
        <begin position="31"/>
        <end position="51"/>
    </location>
</feature>
<organism evidence="2 3">
    <name type="scientific">Neptunicella marina</name>
    <dbReference type="NCBI Taxonomy" id="2125989"/>
    <lineage>
        <taxon>Bacteria</taxon>
        <taxon>Pseudomonadati</taxon>
        <taxon>Pseudomonadota</taxon>
        <taxon>Gammaproteobacteria</taxon>
        <taxon>Alteromonadales</taxon>
        <taxon>Alteromonadaceae</taxon>
        <taxon>Neptunicella</taxon>
    </lineage>
</organism>
<keyword evidence="1" id="KW-0812">Transmembrane</keyword>
<feature type="transmembrane region" description="Helical" evidence="1">
    <location>
        <begin position="6"/>
        <end position="24"/>
    </location>
</feature>
<keyword evidence="1" id="KW-0472">Membrane</keyword>
<protein>
    <submittedName>
        <fullName evidence="2">Uncharacterized protein</fullName>
    </submittedName>
</protein>
<reference evidence="2" key="2">
    <citation type="submission" date="2020-08" db="EMBL/GenBank/DDBJ databases">
        <authorList>
            <person name="Lai Q."/>
        </authorList>
    </citation>
    <scope>NUCLEOTIDE SEQUENCE</scope>
    <source>
        <strain evidence="2">S27-2</strain>
    </source>
</reference>
<reference evidence="2" key="1">
    <citation type="journal article" date="2018" name="Int. J. Syst. Evol. Microbiol.">
        <title>Neptunicella marina gen. nov., sp. nov., isolated from surface seawater.</title>
        <authorList>
            <person name="Liu X."/>
            <person name="Lai Q."/>
            <person name="Du Y."/>
            <person name="Zhang X."/>
            <person name="Liu Z."/>
            <person name="Sun F."/>
            <person name="Shao Z."/>
        </authorList>
    </citation>
    <scope>NUCLEOTIDE SEQUENCE</scope>
    <source>
        <strain evidence="2">S27-2</strain>
    </source>
</reference>
<gene>
    <name evidence="2" type="ORF">H8B19_01700</name>
</gene>
<evidence type="ECO:0000256" key="1">
    <source>
        <dbReference type="SAM" id="Phobius"/>
    </source>
</evidence>
<evidence type="ECO:0000313" key="2">
    <source>
        <dbReference type="EMBL" id="MBC3764573.1"/>
    </source>
</evidence>
<sequence length="107" mass="12052">MNITALVIGFLTTCLIVYKFNHYASYKRHKAYVVLLATFPVYYWIFALYALDFGALINGGIVGIAFFAIGFMAHGIYDVVHLSLYPHSVAPNWLPEFCRSVDILLGI</sequence>
<dbReference type="RefSeq" id="WP_186505040.1">
    <property type="nucleotide sequence ID" value="NZ_JACNEP010000001.1"/>
</dbReference>
<accession>A0A8J6M0C4</accession>
<keyword evidence="1" id="KW-1133">Transmembrane helix</keyword>
<name>A0A8J6M0C4_9ALTE</name>
<feature type="transmembrane region" description="Helical" evidence="1">
    <location>
        <begin position="57"/>
        <end position="77"/>
    </location>
</feature>
<dbReference type="EMBL" id="JACNEP010000001">
    <property type="protein sequence ID" value="MBC3764573.1"/>
    <property type="molecule type" value="Genomic_DNA"/>
</dbReference>
<dbReference type="Proteomes" id="UP000601768">
    <property type="component" value="Unassembled WGS sequence"/>
</dbReference>
<dbReference type="AlphaFoldDB" id="A0A8J6M0C4"/>
<proteinExistence type="predicted"/>
<comment type="caution">
    <text evidence="2">The sequence shown here is derived from an EMBL/GenBank/DDBJ whole genome shotgun (WGS) entry which is preliminary data.</text>
</comment>